<dbReference type="RefSeq" id="XP_025353844.1">
    <property type="nucleotide sequence ID" value="XM_025496601.1"/>
</dbReference>
<dbReference type="OrthoDB" id="3348033at2759"/>
<feature type="compositionally biased region" description="Polar residues" evidence="1">
    <location>
        <begin position="108"/>
        <end position="120"/>
    </location>
</feature>
<gene>
    <name evidence="2" type="ORF">FA14DRAFT_123773</name>
</gene>
<feature type="region of interest" description="Disordered" evidence="1">
    <location>
        <begin position="1"/>
        <end position="189"/>
    </location>
</feature>
<dbReference type="InParanoid" id="A0A316V7V6"/>
<proteinExistence type="predicted"/>
<evidence type="ECO:0000313" key="2">
    <source>
        <dbReference type="EMBL" id="PWN33542.1"/>
    </source>
</evidence>
<feature type="compositionally biased region" description="Gly residues" evidence="1">
    <location>
        <begin position="80"/>
        <end position="98"/>
    </location>
</feature>
<keyword evidence="3" id="KW-1185">Reference proteome</keyword>
<dbReference type="AlphaFoldDB" id="A0A316V7V6"/>
<sequence length="189" mass="19384">MTLAEQTPTSLAAADKQRHSRMNPGGSSGPNKDGASRPDGASALGNEMGGEADARRERQTALSEGDQFPSTTRPQEPGYGATGTGIGQLNGAEKGYGQGPSDAERQENQQGKNDAWQSGQRDLGAIARNSAGTANHNPQANQDSITSTGNRRPEEILDTAARSMGTESGTGAYAGGVVNQAGTDNVPDA</sequence>
<accession>A0A316V7V6</accession>
<organism evidence="2 3">
    <name type="scientific">Meira miltonrushii</name>
    <dbReference type="NCBI Taxonomy" id="1280837"/>
    <lineage>
        <taxon>Eukaryota</taxon>
        <taxon>Fungi</taxon>
        <taxon>Dikarya</taxon>
        <taxon>Basidiomycota</taxon>
        <taxon>Ustilaginomycotina</taxon>
        <taxon>Exobasidiomycetes</taxon>
        <taxon>Exobasidiales</taxon>
        <taxon>Brachybasidiaceae</taxon>
        <taxon>Meira</taxon>
    </lineage>
</organism>
<feature type="compositionally biased region" description="Polar residues" evidence="1">
    <location>
        <begin position="1"/>
        <end position="10"/>
    </location>
</feature>
<name>A0A316V7V6_9BASI</name>
<dbReference type="EMBL" id="KZ819604">
    <property type="protein sequence ID" value="PWN33542.1"/>
    <property type="molecule type" value="Genomic_DNA"/>
</dbReference>
<protein>
    <submittedName>
        <fullName evidence="2">Uncharacterized protein</fullName>
    </submittedName>
</protein>
<evidence type="ECO:0000313" key="3">
    <source>
        <dbReference type="Proteomes" id="UP000245771"/>
    </source>
</evidence>
<dbReference type="GeneID" id="37018382"/>
<reference evidence="2 3" key="1">
    <citation type="journal article" date="2018" name="Mol. Biol. Evol.">
        <title>Broad Genomic Sampling Reveals a Smut Pathogenic Ancestry of the Fungal Clade Ustilaginomycotina.</title>
        <authorList>
            <person name="Kijpornyongpan T."/>
            <person name="Mondo S.J."/>
            <person name="Barry K."/>
            <person name="Sandor L."/>
            <person name="Lee J."/>
            <person name="Lipzen A."/>
            <person name="Pangilinan J."/>
            <person name="LaButti K."/>
            <person name="Hainaut M."/>
            <person name="Henrissat B."/>
            <person name="Grigoriev I.V."/>
            <person name="Spatafora J.W."/>
            <person name="Aime M.C."/>
        </authorList>
    </citation>
    <scope>NUCLEOTIDE SEQUENCE [LARGE SCALE GENOMIC DNA]</scope>
    <source>
        <strain evidence="2 3">MCA 3882</strain>
    </source>
</reference>
<feature type="compositionally biased region" description="Polar residues" evidence="1">
    <location>
        <begin position="130"/>
        <end position="150"/>
    </location>
</feature>
<evidence type="ECO:0000256" key="1">
    <source>
        <dbReference type="SAM" id="MobiDB-lite"/>
    </source>
</evidence>
<dbReference type="Proteomes" id="UP000245771">
    <property type="component" value="Unassembled WGS sequence"/>
</dbReference>